<dbReference type="Pfam" id="PF09346">
    <property type="entry name" value="SMI1_KNR4"/>
    <property type="match status" value="1"/>
</dbReference>
<dbReference type="SUPFAM" id="SSF160631">
    <property type="entry name" value="SMI1/KNR4-like"/>
    <property type="match status" value="2"/>
</dbReference>
<accession>A0A5M6D3L3</accession>
<reference evidence="3 4" key="1">
    <citation type="submission" date="2019-08" db="EMBL/GenBank/DDBJ databases">
        <authorList>
            <person name="Dhanesh K."/>
            <person name="Kumar G."/>
            <person name="Sasikala C."/>
            <person name="Venkata Ramana C."/>
        </authorList>
    </citation>
    <scope>NUCLEOTIDE SEQUENCE [LARGE SCALE GENOMIC DNA]</scope>
    <source>
        <strain evidence="3 4">JC645</strain>
    </source>
</reference>
<dbReference type="Gene3D" id="3.40.1580.10">
    <property type="entry name" value="SMI1/KNR4-like"/>
    <property type="match status" value="1"/>
</dbReference>
<name>A0A5M6D3L3_9BACT</name>
<protein>
    <submittedName>
        <fullName evidence="3">WGR domain-containing protein</fullName>
    </submittedName>
</protein>
<sequence>MKKLRAKTFALKPDIPFRSGTISARCQKVWLELLTHLYESGRGAEVFDLMLWDVRDDGTVRVTFRSSDVVEEAQLGNVPEAIFFVEGIRRESRQAKSVAQRKKSIAEFHEWIELAIVESFLSEPIEIEYSYFNVGEQPFSVVTTAQDIGLQSSHLKRLLSDFGGLNDKEIKRKQQCLKDGRDFKAGTRQRTRVVSVKRKSSSPRMKTKRLKTFGRGWKRFYFDDGQTRRFWYLHTRGEDQTIVQGTTGAGGSVRRKSYSSPKEARDHGARLCQRKLDAGFIAYGPEELRYGRKNRRAIKLIRQSLANYEQGSEHGIPEEFRRYLLEVNGGSPEPDWITLPGHPVYQKVQVGRILGFKPGQWVDDIHYYVRSTSLPEGHVPLASGLHLFTVDQLGAVHFWDDRQLQPGDVADDHRVHYDRIESFVVASSLDEFLTRIAKFPRDTQLEVQHQTPDEKRDGFSKRFEDAQAAAAKKPLRRFYFDDGKLRKFWYIHMQETSHTTRYARFGSRPGETKKRFDSKQAAAASASKLIRQKLKKGYLEVLPEALSITRPPGLKLATESAIRRLEKQLGTKLPDDYRRFLIVQNGGRPEPGFIRIPGVSYIDNVDAGFLYGLYPDARPGESLSWGIEVNGAVLPKGHLPIAYGSDIFTLALGKHYGCIYFWNHESDDVNDRTGAFRVSAGHLLANSFDEYLTRIAMFRAAAS</sequence>
<organism evidence="3 4">
    <name type="scientific">Roseiconus nitratireducens</name>
    <dbReference type="NCBI Taxonomy" id="2605748"/>
    <lineage>
        <taxon>Bacteria</taxon>
        <taxon>Pseudomonadati</taxon>
        <taxon>Planctomycetota</taxon>
        <taxon>Planctomycetia</taxon>
        <taxon>Pirellulales</taxon>
        <taxon>Pirellulaceae</taxon>
        <taxon>Roseiconus</taxon>
    </lineage>
</organism>
<evidence type="ECO:0000313" key="4">
    <source>
        <dbReference type="Proteomes" id="UP000324479"/>
    </source>
</evidence>
<feature type="region of interest" description="Disordered" evidence="1">
    <location>
        <begin position="243"/>
        <end position="268"/>
    </location>
</feature>
<evidence type="ECO:0000259" key="2">
    <source>
        <dbReference type="SMART" id="SM00860"/>
    </source>
</evidence>
<comment type="caution">
    <text evidence="3">The sequence shown here is derived from an EMBL/GenBank/DDBJ whole genome shotgun (WGS) entry which is preliminary data.</text>
</comment>
<dbReference type="SMART" id="SM00860">
    <property type="entry name" value="SMI1_KNR4"/>
    <property type="match status" value="2"/>
</dbReference>
<dbReference type="Proteomes" id="UP000324479">
    <property type="component" value="Unassembled WGS sequence"/>
</dbReference>
<dbReference type="InterPro" id="IPR037883">
    <property type="entry name" value="Knr4/Smi1-like_sf"/>
</dbReference>
<dbReference type="InterPro" id="IPR008893">
    <property type="entry name" value="WGR_domain"/>
</dbReference>
<dbReference type="Gene3D" id="2.20.140.10">
    <property type="entry name" value="WGR domain"/>
    <property type="match status" value="2"/>
</dbReference>
<gene>
    <name evidence="3" type="ORF">FYK55_23550</name>
</gene>
<feature type="domain" description="Knr4/Smi1-like" evidence="2">
    <location>
        <begin position="299"/>
        <end position="435"/>
    </location>
</feature>
<dbReference type="Pfam" id="PF05406">
    <property type="entry name" value="WGR"/>
    <property type="match status" value="1"/>
</dbReference>
<dbReference type="InterPro" id="IPR018958">
    <property type="entry name" value="Knr4/Smi1-like_dom"/>
</dbReference>
<dbReference type="AlphaFoldDB" id="A0A5M6D3L3"/>
<evidence type="ECO:0000256" key="1">
    <source>
        <dbReference type="SAM" id="MobiDB-lite"/>
    </source>
</evidence>
<proteinExistence type="predicted"/>
<evidence type="ECO:0000313" key="3">
    <source>
        <dbReference type="EMBL" id="KAA5539775.1"/>
    </source>
</evidence>
<dbReference type="RefSeq" id="WP_150079086.1">
    <property type="nucleotide sequence ID" value="NZ_VWOX01000017.1"/>
</dbReference>
<feature type="domain" description="Knr4/Smi1-like" evidence="2">
    <location>
        <begin position="556"/>
        <end position="694"/>
    </location>
</feature>
<keyword evidence="4" id="KW-1185">Reference proteome</keyword>
<dbReference type="EMBL" id="VWOX01000017">
    <property type="protein sequence ID" value="KAA5539775.1"/>
    <property type="molecule type" value="Genomic_DNA"/>
</dbReference>